<keyword evidence="4" id="KW-0325">Glycoprotein</keyword>
<dbReference type="Gene3D" id="3.40.720.10">
    <property type="entry name" value="Alkaline Phosphatase, subunit A"/>
    <property type="match status" value="2"/>
</dbReference>
<dbReference type="Proteomes" id="UP000694408">
    <property type="component" value="Unplaced"/>
</dbReference>
<reference evidence="14" key="1">
    <citation type="submission" date="2025-08" db="UniProtKB">
        <authorList>
            <consortium name="Ensembl"/>
        </authorList>
    </citation>
    <scope>IDENTIFICATION</scope>
</reference>
<comment type="cofactor">
    <cofactor evidence="10">
        <name>Zn(2+)</name>
        <dbReference type="ChEBI" id="CHEBI:29105"/>
    </cofactor>
    <text evidence="10">Binds 2 Zn(2+) ions.</text>
</comment>
<feature type="binding site" evidence="10">
    <location>
        <position position="85"/>
    </location>
    <ligand>
        <name>Mg(2+)</name>
        <dbReference type="ChEBI" id="CHEBI:18420"/>
    </ligand>
</feature>
<feature type="binding site" evidence="10">
    <location>
        <position position="236"/>
    </location>
    <ligand>
        <name>Mg(2+)</name>
        <dbReference type="ChEBI" id="CHEBI:18420"/>
    </ligand>
</feature>
<dbReference type="PRINTS" id="PR00113">
    <property type="entry name" value="ALKPHPHTASE"/>
</dbReference>
<keyword evidence="7 10" id="KW-0862">Zinc</keyword>
<dbReference type="AlphaFoldDB" id="A0A8C5JBT6"/>
<dbReference type="EC" id="3.1.3.1" evidence="3 12"/>
<comment type="catalytic activity">
    <reaction evidence="12">
        <text>a phosphate monoester + H2O = an alcohol + phosphate</text>
        <dbReference type="Rhea" id="RHEA:15017"/>
        <dbReference type="ChEBI" id="CHEBI:15377"/>
        <dbReference type="ChEBI" id="CHEBI:30879"/>
        <dbReference type="ChEBI" id="CHEBI:43474"/>
        <dbReference type="ChEBI" id="CHEBI:67140"/>
        <dbReference type="EC" id="3.1.3.1"/>
    </reaction>
</comment>
<evidence type="ECO:0000256" key="2">
    <source>
        <dbReference type="ARBA" id="ARBA00005984"/>
    </source>
</evidence>
<evidence type="ECO:0000256" key="4">
    <source>
        <dbReference type="ARBA" id="ARBA00022622"/>
    </source>
</evidence>
<evidence type="ECO:0000256" key="9">
    <source>
        <dbReference type="PIRSR" id="PIRSR601952-1"/>
    </source>
</evidence>
<dbReference type="GO" id="GO:0005886">
    <property type="term" value="C:plasma membrane"/>
    <property type="evidence" value="ECO:0007669"/>
    <property type="project" value="UniProtKB-SubCell"/>
</dbReference>
<evidence type="ECO:0000256" key="6">
    <source>
        <dbReference type="ARBA" id="ARBA00022801"/>
    </source>
</evidence>
<dbReference type="PROSITE" id="PS00123">
    <property type="entry name" value="ALKALINE_PHOSPHATASE"/>
    <property type="match status" value="1"/>
</dbReference>
<keyword evidence="8 10" id="KW-0460">Magnesium</keyword>
<feature type="binding site" evidence="10">
    <location>
        <position position="281"/>
    </location>
    <ligand>
        <name>Zn(2+)</name>
        <dbReference type="ChEBI" id="CHEBI:29105"/>
        <label>2</label>
    </ligand>
</feature>
<keyword evidence="4" id="KW-0472">Membrane</keyword>
<evidence type="ECO:0000256" key="7">
    <source>
        <dbReference type="ARBA" id="ARBA00022833"/>
    </source>
</evidence>
<name>A0A8C5JBT6_JUNHY</name>
<proteinExistence type="inferred from homology"/>
<comment type="cofactor">
    <cofactor evidence="10">
        <name>Mg(2+)</name>
        <dbReference type="ChEBI" id="CHEBI:18420"/>
    </cofactor>
    <text evidence="10">Binds 1 Mg(2+) ion.</text>
</comment>
<dbReference type="InterPro" id="IPR017850">
    <property type="entry name" value="Alkaline_phosphatase_core_sf"/>
</dbReference>
<organism evidence="14 15">
    <name type="scientific">Junco hyemalis</name>
    <name type="common">Dark-eyed junco</name>
    <dbReference type="NCBI Taxonomy" id="40217"/>
    <lineage>
        <taxon>Eukaryota</taxon>
        <taxon>Metazoa</taxon>
        <taxon>Chordata</taxon>
        <taxon>Craniata</taxon>
        <taxon>Vertebrata</taxon>
        <taxon>Euteleostomi</taxon>
        <taxon>Archelosauria</taxon>
        <taxon>Archosauria</taxon>
        <taxon>Dinosauria</taxon>
        <taxon>Saurischia</taxon>
        <taxon>Theropoda</taxon>
        <taxon>Coelurosauria</taxon>
        <taxon>Aves</taxon>
        <taxon>Neognathae</taxon>
        <taxon>Neoaves</taxon>
        <taxon>Telluraves</taxon>
        <taxon>Australaves</taxon>
        <taxon>Passeriformes</taxon>
        <taxon>Passerellidae</taxon>
        <taxon>Junco</taxon>
    </lineage>
</organism>
<evidence type="ECO:0000313" key="15">
    <source>
        <dbReference type="Proteomes" id="UP000694408"/>
    </source>
</evidence>
<reference evidence="14" key="2">
    <citation type="submission" date="2025-09" db="UniProtKB">
        <authorList>
            <consortium name="Ensembl"/>
        </authorList>
    </citation>
    <scope>IDENTIFICATION</scope>
</reference>
<dbReference type="PANTHER" id="PTHR11596:SF93">
    <property type="entry name" value="ALKALINE PHOSPHATASE"/>
    <property type="match status" value="1"/>
</dbReference>
<evidence type="ECO:0000256" key="8">
    <source>
        <dbReference type="ARBA" id="ARBA00022842"/>
    </source>
</evidence>
<comment type="subcellular location">
    <subcellularLocation>
        <location evidence="1">Cell membrane</location>
        <topology evidence="1">Lipid-anchor</topology>
        <topology evidence="1">GPI-anchor</topology>
    </subcellularLocation>
</comment>
<keyword evidence="4" id="KW-0449">Lipoprotein</keyword>
<evidence type="ECO:0000256" key="11">
    <source>
        <dbReference type="RuleBase" id="RU003946"/>
    </source>
</evidence>
<feature type="binding site" evidence="10">
    <location>
        <position position="240"/>
    </location>
    <ligand>
        <name>Zn(2+)</name>
        <dbReference type="ChEBI" id="CHEBI:29105"/>
        <label>2</label>
    </ligand>
</feature>
<evidence type="ECO:0000256" key="3">
    <source>
        <dbReference type="ARBA" id="ARBA00012647"/>
    </source>
</evidence>
<protein>
    <recommendedName>
        <fullName evidence="3 12">Alkaline phosphatase</fullName>
        <ecNumber evidence="3 12">3.1.3.1</ecNumber>
    </recommendedName>
</protein>
<dbReference type="CDD" id="cd16012">
    <property type="entry name" value="ALP"/>
    <property type="match status" value="1"/>
</dbReference>
<keyword evidence="15" id="KW-1185">Reference proteome</keyword>
<dbReference type="GO" id="GO:0004035">
    <property type="term" value="F:alkaline phosphatase activity"/>
    <property type="evidence" value="ECO:0007669"/>
    <property type="project" value="UniProtKB-EC"/>
</dbReference>
<evidence type="ECO:0000256" key="12">
    <source>
        <dbReference type="RuleBase" id="RU003947"/>
    </source>
</evidence>
<dbReference type="SMART" id="SM00098">
    <property type="entry name" value="alkPPc"/>
    <property type="match status" value="1"/>
</dbReference>
<dbReference type="SUPFAM" id="SSF53649">
    <property type="entry name" value="Alkaline phosphatase-like"/>
    <property type="match status" value="2"/>
</dbReference>
<feature type="active site" description="Phosphoserine intermediate" evidence="9">
    <location>
        <position position="22"/>
    </location>
</feature>
<feature type="region of interest" description="Disordered" evidence="13">
    <location>
        <begin position="139"/>
        <end position="159"/>
    </location>
</feature>
<dbReference type="PANTHER" id="PTHR11596">
    <property type="entry name" value="ALKALINE PHOSPHATASE"/>
    <property type="match status" value="1"/>
</dbReference>
<dbReference type="Pfam" id="PF00245">
    <property type="entry name" value="Alk_phosphatase"/>
    <property type="match status" value="2"/>
</dbReference>
<dbReference type="Ensembl" id="ENSJHYT00000018450.1">
    <property type="protein sequence ID" value="ENSJHYP00000015298.1"/>
    <property type="gene ID" value="ENSJHYG00000011607.1"/>
</dbReference>
<keyword evidence="5 10" id="KW-0479">Metal-binding</keyword>
<keyword evidence="4" id="KW-0336">GPI-anchor</keyword>
<dbReference type="GO" id="GO:0098552">
    <property type="term" value="C:side of membrane"/>
    <property type="evidence" value="ECO:0007669"/>
    <property type="project" value="UniProtKB-KW"/>
</dbReference>
<evidence type="ECO:0000256" key="13">
    <source>
        <dbReference type="SAM" id="MobiDB-lite"/>
    </source>
</evidence>
<accession>A0A8C5JBT6</accession>
<sequence>METFPHVALAKTYTIDRQVPDSAGTGTAYLCGVKANAKTLGLSGAAVYGKCHTTFGNEVDSVLHRARLAGKSVGIVTTTRVQHASPGAAYAHSASRSWYADTNMPREALQDGCKDIAYQLVHNTDINVILGGGRMYMTPRHTPDPEYPEDPDQNGTRKDGRDLIAEWLSAKQVVCGGRGDGTLDDSVSHLMGLFEPKDMKYELNRNTSTDPSIVEMMEKAIRILRRNPKGFFLFVEDEIDHGHHSGRAKQALMEAVMLDRAVARAGELTSPADTLTVVTADHSHVFTFGGSTPRGNSIFGGGDPIAWWWDPVLPSVGPDECGLAGKAVGIVTTTRVQHASPSGTYAHVVDRNWYADASMPQEARQQGCKDIAWQLVHNVDINVSAARGRRRAGTDPSLTGAGHPH</sequence>
<feature type="binding site" evidence="10">
    <location>
        <position position="244"/>
    </location>
    <ligand>
        <name>Zn(2+)</name>
        <dbReference type="ChEBI" id="CHEBI:29105"/>
        <label>2</label>
    </ligand>
</feature>
<feature type="binding site" evidence="10">
    <location>
        <position position="282"/>
    </location>
    <ligand>
        <name>Zn(2+)</name>
        <dbReference type="ChEBI" id="CHEBI:29105"/>
        <label>2</label>
    </ligand>
</feature>
<evidence type="ECO:0000256" key="10">
    <source>
        <dbReference type="PIRSR" id="PIRSR601952-2"/>
    </source>
</evidence>
<evidence type="ECO:0000256" key="5">
    <source>
        <dbReference type="ARBA" id="ARBA00022723"/>
    </source>
</evidence>
<keyword evidence="6 12" id="KW-0378">Hydrolase</keyword>
<dbReference type="InterPro" id="IPR001952">
    <property type="entry name" value="Alkaline_phosphatase"/>
</dbReference>
<dbReference type="InterPro" id="IPR018299">
    <property type="entry name" value="Alkaline_phosphatase_AS"/>
</dbReference>
<feature type="binding site" evidence="10">
    <location>
        <position position="83"/>
    </location>
    <ligand>
        <name>Mg(2+)</name>
        <dbReference type="ChEBI" id="CHEBI:18420"/>
    </ligand>
</feature>
<comment type="similarity">
    <text evidence="2 11">Belongs to the alkaline phosphatase family.</text>
</comment>
<evidence type="ECO:0000256" key="1">
    <source>
        <dbReference type="ARBA" id="ARBA00004609"/>
    </source>
</evidence>
<evidence type="ECO:0000313" key="14">
    <source>
        <dbReference type="Ensembl" id="ENSJHYP00000015298.1"/>
    </source>
</evidence>
<dbReference type="GO" id="GO:0046872">
    <property type="term" value="F:metal ion binding"/>
    <property type="evidence" value="ECO:0007669"/>
    <property type="project" value="UniProtKB-KW"/>
</dbReference>